<dbReference type="PANTHER" id="PTHR42905:SF7">
    <property type="entry name" value="PHOSPHOENOLPYRUVATE PHOSPHOMUTASE"/>
    <property type="match status" value="1"/>
</dbReference>
<evidence type="ECO:0000256" key="2">
    <source>
        <dbReference type="ARBA" id="ARBA00024063"/>
    </source>
</evidence>
<evidence type="ECO:0000256" key="4">
    <source>
        <dbReference type="SAM" id="MobiDB-lite"/>
    </source>
</evidence>
<dbReference type="NCBIfam" id="TIGR02320">
    <property type="entry name" value="PEP_mutase"/>
    <property type="match status" value="1"/>
</dbReference>
<reference evidence="5" key="1">
    <citation type="submission" date="2020-06" db="EMBL/GenBank/DDBJ databases">
        <authorList>
            <consortium name="Plant Systems Biology data submission"/>
        </authorList>
    </citation>
    <scope>NUCLEOTIDE SEQUENCE</scope>
    <source>
        <strain evidence="5">D6</strain>
    </source>
</reference>
<evidence type="ECO:0000256" key="3">
    <source>
        <dbReference type="ARBA" id="ARBA00038455"/>
    </source>
</evidence>
<protein>
    <recommendedName>
        <fullName evidence="2">phosphoenolpyruvate mutase</fullName>
        <ecNumber evidence="2">5.4.2.9</ecNumber>
    </recommendedName>
</protein>
<dbReference type="Pfam" id="PF13714">
    <property type="entry name" value="PEP_mutase"/>
    <property type="match status" value="1"/>
</dbReference>
<dbReference type="Gene3D" id="3.20.20.60">
    <property type="entry name" value="Phosphoenolpyruvate-binding domains"/>
    <property type="match status" value="1"/>
</dbReference>
<dbReference type="GO" id="GO:0050188">
    <property type="term" value="F:phosphoenolpyruvate mutase activity"/>
    <property type="evidence" value="ECO:0007669"/>
    <property type="project" value="UniProtKB-EC"/>
</dbReference>
<dbReference type="SUPFAM" id="SSF51621">
    <property type="entry name" value="Phosphoenolpyruvate/pyruvate domain"/>
    <property type="match status" value="1"/>
</dbReference>
<name>A0A9N8H6I5_9STRA</name>
<dbReference type="InterPro" id="IPR040442">
    <property type="entry name" value="Pyrv_kinase-like_dom_sf"/>
</dbReference>
<dbReference type="Proteomes" id="UP001153069">
    <property type="component" value="Unassembled WGS sequence"/>
</dbReference>
<dbReference type="PANTHER" id="PTHR42905">
    <property type="entry name" value="PHOSPHOENOLPYRUVATE CARBOXYLASE"/>
    <property type="match status" value="1"/>
</dbReference>
<dbReference type="OrthoDB" id="429143at2759"/>
<dbReference type="EC" id="5.4.2.9" evidence="2"/>
<accession>A0A9N8H6I5</accession>
<dbReference type="InterPro" id="IPR015813">
    <property type="entry name" value="Pyrv/PenolPyrv_kinase-like_dom"/>
</dbReference>
<feature type="compositionally biased region" description="Low complexity" evidence="4">
    <location>
        <begin position="384"/>
        <end position="396"/>
    </location>
</feature>
<dbReference type="EMBL" id="CAICTM010000171">
    <property type="protein sequence ID" value="CAB9503648.1"/>
    <property type="molecule type" value="Genomic_DNA"/>
</dbReference>
<evidence type="ECO:0000313" key="6">
    <source>
        <dbReference type="Proteomes" id="UP001153069"/>
    </source>
</evidence>
<comment type="caution">
    <text evidence="5">The sequence shown here is derived from an EMBL/GenBank/DDBJ whole genome shotgun (WGS) entry which is preliminary data.</text>
</comment>
<evidence type="ECO:0000256" key="1">
    <source>
        <dbReference type="ARBA" id="ARBA00023235"/>
    </source>
</evidence>
<organism evidence="5 6">
    <name type="scientific">Seminavis robusta</name>
    <dbReference type="NCBI Taxonomy" id="568900"/>
    <lineage>
        <taxon>Eukaryota</taxon>
        <taxon>Sar</taxon>
        <taxon>Stramenopiles</taxon>
        <taxon>Ochrophyta</taxon>
        <taxon>Bacillariophyta</taxon>
        <taxon>Bacillariophyceae</taxon>
        <taxon>Bacillariophycidae</taxon>
        <taxon>Naviculales</taxon>
        <taxon>Naviculaceae</taxon>
        <taxon>Seminavis</taxon>
    </lineage>
</organism>
<keyword evidence="1" id="KW-0413">Isomerase</keyword>
<feature type="region of interest" description="Disordered" evidence="4">
    <location>
        <begin position="380"/>
        <end position="407"/>
    </location>
</feature>
<keyword evidence="6" id="KW-1185">Reference proteome</keyword>
<dbReference type="CDD" id="cd00377">
    <property type="entry name" value="ICL_PEPM"/>
    <property type="match status" value="1"/>
</dbReference>
<comment type="similarity">
    <text evidence="3">Belongs to the isocitrate lyase/PEP mutase superfamily. PEP mutase family.</text>
</comment>
<dbReference type="InterPro" id="IPR012698">
    <property type="entry name" value="PEnolPyrv_PMutase_core"/>
</dbReference>
<dbReference type="InterPro" id="IPR039556">
    <property type="entry name" value="ICL/PEPM"/>
</dbReference>
<sequence length="407" mass="44278">MIPARHLLKPGTLKAMFPYSARPFASSSTGLAGDRLPALRKLLESRQEGEGPLRILETHSGLSGLVAEHATGSSGEKFDGMWSSSLTASAVRGLPDIEVVDTTSRLALVRETLNVTTKPMIYDGDTGGLPEIFRFTVRTLEQMGVSAVIIEDKEGLKRNSLLENSSSLHQLCHINDFCDKIEAGLQARRSNDFMIIARMESLIAGRPMEEALSRAMACVEAGASGIMIHSRQKSPAEVLQFMSQFRAIHPDVPIVVVPTSYNQIHEEDLGHAGASICIYANQLLRAAYPSMMGVAETILTHSRSYEAEKDLMPIKAVVNFVNDEEEREMWGSSKALLKPEVPVAPSNKPDHLIHSDISQPAMALRLAIALQPHQNHVMHANYGTASSPSSSSSSETKATEAGEEEKV</sequence>
<feature type="compositionally biased region" description="Basic and acidic residues" evidence="4">
    <location>
        <begin position="397"/>
        <end position="407"/>
    </location>
</feature>
<proteinExistence type="inferred from homology"/>
<dbReference type="AlphaFoldDB" id="A0A9N8H6I5"/>
<evidence type="ECO:0000313" key="5">
    <source>
        <dbReference type="EMBL" id="CAB9503648.1"/>
    </source>
</evidence>
<gene>
    <name evidence="5" type="ORF">SEMRO_172_G076040.1</name>
</gene>